<comment type="caution">
    <text evidence="2">The sequence shown here is derived from an EMBL/GenBank/DDBJ whole genome shotgun (WGS) entry which is preliminary data.</text>
</comment>
<dbReference type="RefSeq" id="WP_188535189.1">
    <property type="nucleotide sequence ID" value="NZ_BMEQ01000004.1"/>
</dbReference>
<dbReference type="InterPro" id="IPR041657">
    <property type="entry name" value="HTH_17"/>
</dbReference>
<dbReference type="InterPro" id="IPR009061">
    <property type="entry name" value="DNA-bd_dom_put_sf"/>
</dbReference>
<name>A0A917LQQ0_9MICC</name>
<protein>
    <recommendedName>
        <fullName evidence="1">Helix-turn-helix domain-containing protein</fullName>
    </recommendedName>
</protein>
<dbReference type="EMBL" id="BMEQ01000004">
    <property type="protein sequence ID" value="GGG50823.1"/>
    <property type="molecule type" value="Genomic_DNA"/>
</dbReference>
<reference evidence="2" key="1">
    <citation type="journal article" date="2014" name="Int. J. Syst. Evol. Microbiol.">
        <title>Complete genome sequence of Corynebacterium casei LMG S-19264T (=DSM 44701T), isolated from a smear-ripened cheese.</title>
        <authorList>
            <consortium name="US DOE Joint Genome Institute (JGI-PGF)"/>
            <person name="Walter F."/>
            <person name="Albersmeier A."/>
            <person name="Kalinowski J."/>
            <person name="Ruckert C."/>
        </authorList>
    </citation>
    <scope>NUCLEOTIDE SEQUENCE</scope>
    <source>
        <strain evidence="2">CGMCC 1.12187</strain>
    </source>
</reference>
<gene>
    <name evidence="2" type="ORF">GCM10011374_11800</name>
</gene>
<reference evidence="2" key="2">
    <citation type="submission" date="2020-09" db="EMBL/GenBank/DDBJ databases">
        <authorList>
            <person name="Sun Q."/>
            <person name="Zhou Y."/>
        </authorList>
    </citation>
    <scope>NUCLEOTIDE SEQUENCE</scope>
    <source>
        <strain evidence="2">CGMCC 1.12187</strain>
    </source>
</reference>
<evidence type="ECO:0000313" key="2">
    <source>
        <dbReference type="EMBL" id="GGG50823.1"/>
    </source>
</evidence>
<dbReference type="Pfam" id="PF12728">
    <property type="entry name" value="HTH_17"/>
    <property type="match status" value="1"/>
</dbReference>
<dbReference type="Proteomes" id="UP000638848">
    <property type="component" value="Unassembled WGS sequence"/>
</dbReference>
<feature type="domain" description="Helix-turn-helix" evidence="1">
    <location>
        <begin position="4"/>
        <end position="54"/>
    </location>
</feature>
<proteinExistence type="predicted"/>
<organism evidence="2 3">
    <name type="scientific">Kocuria dechangensis</name>
    <dbReference type="NCBI Taxonomy" id="1176249"/>
    <lineage>
        <taxon>Bacteria</taxon>
        <taxon>Bacillati</taxon>
        <taxon>Actinomycetota</taxon>
        <taxon>Actinomycetes</taxon>
        <taxon>Micrococcales</taxon>
        <taxon>Micrococcaceae</taxon>
        <taxon>Kocuria</taxon>
    </lineage>
</organism>
<dbReference type="AlphaFoldDB" id="A0A917LQQ0"/>
<dbReference type="SUPFAM" id="SSF46955">
    <property type="entry name" value="Putative DNA-binding domain"/>
    <property type="match status" value="1"/>
</dbReference>
<evidence type="ECO:0000313" key="3">
    <source>
        <dbReference type="Proteomes" id="UP000638848"/>
    </source>
</evidence>
<accession>A0A917LQQ0</accession>
<keyword evidence="3" id="KW-1185">Reference proteome</keyword>
<sequence length="64" mass="7273">MDKFMTVEEVAEALRKTPGALRYQIHAGTAPPSARIMGRRLFKESDVIAWIERQFVAEDHKAMA</sequence>
<evidence type="ECO:0000259" key="1">
    <source>
        <dbReference type="Pfam" id="PF12728"/>
    </source>
</evidence>